<evidence type="ECO:0000313" key="8">
    <source>
        <dbReference type="EMBL" id="KAA8636752.1"/>
    </source>
</evidence>
<dbReference type="InterPro" id="IPR036188">
    <property type="entry name" value="FAD/NAD-bd_sf"/>
</dbReference>
<dbReference type="InterPro" id="IPR012132">
    <property type="entry name" value="GMC_OxRdtase"/>
</dbReference>
<dbReference type="OMA" id="GSTHINA"/>
<evidence type="ECO:0000256" key="2">
    <source>
        <dbReference type="PIRSR" id="PIRSR000137-1"/>
    </source>
</evidence>
<accession>A0A8S9A8V0</accession>
<feature type="domain" description="Glucose-methanol-choline oxidoreductase N-terminal" evidence="6">
    <location>
        <begin position="108"/>
        <end position="131"/>
    </location>
</feature>
<feature type="binding site" evidence="3">
    <location>
        <position position="245"/>
    </location>
    <ligand>
        <name>FAD</name>
        <dbReference type="ChEBI" id="CHEBI:57692"/>
    </ligand>
</feature>
<dbReference type="Pfam" id="PF05199">
    <property type="entry name" value="GMC_oxred_C"/>
    <property type="match status" value="1"/>
</dbReference>
<keyword evidence="4" id="KW-0285">Flavoprotein</keyword>
<gene>
    <name evidence="8" type="ORF">SMACR_00180</name>
</gene>
<dbReference type="PANTHER" id="PTHR11552:SF115">
    <property type="entry name" value="DEHYDROGENASE XPTC-RELATED"/>
    <property type="match status" value="1"/>
</dbReference>
<name>A0A8S9A8V0_SORMA</name>
<dbReference type="Gene3D" id="3.50.50.60">
    <property type="entry name" value="FAD/NAD(P)-binding domain"/>
    <property type="match status" value="1"/>
</dbReference>
<evidence type="ECO:0000256" key="5">
    <source>
        <dbReference type="SAM" id="SignalP"/>
    </source>
</evidence>
<dbReference type="InterPro" id="IPR000172">
    <property type="entry name" value="GMC_OxRdtase_N"/>
</dbReference>
<dbReference type="SUPFAM" id="SSF51905">
    <property type="entry name" value="FAD/NAD(P)-binding domain"/>
    <property type="match status" value="1"/>
</dbReference>
<organism evidence="8 9">
    <name type="scientific">Sordaria macrospora</name>
    <dbReference type="NCBI Taxonomy" id="5147"/>
    <lineage>
        <taxon>Eukaryota</taxon>
        <taxon>Fungi</taxon>
        <taxon>Dikarya</taxon>
        <taxon>Ascomycota</taxon>
        <taxon>Pezizomycotina</taxon>
        <taxon>Sordariomycetes</taxon>
        <taxon>Sordariomycetidae</taxon>
        <taxon>Sordariales</taxon>
        <taxon>Sordariaceae</taxon>
        <taxon>Sordaria</taxon>
    </lineage>
</organism>
<evidence type="ECO:0000313" key="9">
    <source>
        <dbReference type="Proteomes" id="UP000433876"/>
    </source>
</evidence>
<dbReference type="PIRSF" id="PIRSF000137">
    <property type="entry name" value="Alcohol_oxidase"/>
    <property type="match status" value="1"/>
</dbReference>
<keyword evidence="5" id="KW-0732">Signal</keyword>
<comment type="cofactor">
    <cofactor evidence="3">
        <name>FAD</name>
        <dbReference type="ChEBI" id="CHEBI:57692"/>
    </cofactor>
</comment>
<dbReference type="PROSITE" id="PS00623">
    <property type="entry name" value="GMC_OXRED_1"/>
    <property type="match status" value="1"/>
</dbReference>
<comment type="caution">
    <text evidence="8">The sequence shown here is derived from an EMBL/GenBank/DDBJ whole genome shotgun (WGS) entry which is preliminary data.</text>
</comment>
<evidence type="ECO:0000256" key="1">
    <source>
        <dbReference type="ARBA" id="ARBA00010790"/>
    </source>
</evidence>
<dbReference type="Proteomes" id="UP000433876">
    <property type="component" value="Unassembled WGS sequence"/>
</dbReference>
<evidence type="ECO:0000256" key="4">
    <source>
        <dbReference type="RuleBase" id="RU003968"/>
    </source>
</evidence>
<evidence type="ECO:0000259" key="7">
    <source>
        <dbReference type="PROSITE" id="PS00624"/>
    </source>
</evidence>
<dbReference type="GO" id="GO:0050660">
    <property type="term" value="F:flavin adenine dinucleotide binding"/>
    <property type="evidence" value="ECO:0007669"/>
    <property type="project" value="InterPro"/>
</dbReference>
<keyword evidence="3 4" id="KW-0274">FAD</keyword>
<dbReference type="AlphaFoldDB" id="A0A8S9A8V0"/>
<feature type="active site" description="Proton acceptor" evidence="2">
    <location>
        <position position="598"/>
    </location>
</feature>
<feature type="domain" description="Glucose-methanol-choline oxidoreductase N-terminal" evidence="7">
    <location>
        <begin position="284"/>
        <end position="298"/>
    </location>
</feature>
<dbReference type="VEuPathDB" id="FungiDB:SMAC_00180"/>
<dbReference type="GO" id="GO:0044550">
    <property type="term" value="P:secondary metabolite biosynthetic process"/>
    <property type="evidence" value="ECO:0007669"/>
    <property type="project" value="TreeGrafter"/>
</dbReference>
<feature type="chain" id="PRO_5035865627" description="Glucose-methanol-choline oxidoreductase N-terminal domain-containing protein" evidence="5">
    <location>
        <begin position="19"/>
        <end position="623"/>
    </location>
</feature>
<comment type="similarity">
    <text evidence="1 4">Belongs to the GMC oxidoreductase family.</text>
</comment>
<feature type="binding site" evidence="3">
    <location>
        <position position="110"/>
    </location>
    <ligand>
        <name>FAD</name>
        <dbReference type="ChEBI" id="CHEBI:57692"/>
    </ligand>
</feature>
<dbReference type="SUPFAM" id="SSF54373">
    <property type="entry name" value="FAD-linked reductases, C-terminal domain"/>
    <property type="match status" value="1"/>
</dbReference>
<dbReference type="PROSITE" id="PS00624">
    <property type="entry name" value="GMC_OXRED_2"/>
    <property type="match status" value="1"/>
</dbReference>
<protein>
    <recommendedName>
        <fullName evidence="6 7">Glucose-methanol-choline oxidoreductase N-terminal domain-containing protein</fullName>
    </recommendedName>
</protein>
<dbReference type="InterPro" id="IPR007867">
    <property type="entry name" value="GMC_OxRtase_C"/>
</dbReference>
<feature type="signal peptide" evidence="5">
    <location>
        <begin position="1"/>
        <end position="18"/>
    </location>
</feature>
<evidence type="ECO:0000256" key="3">
    <source>
        <dbReference type="PIRSR" id="PIRSR000137-2"/>
    </source>
</evidence>
<dbReference type="EMBL" id="NMPR01000001">
    <property type="protein sequence ID" value="KAA8636752.1"/>
    <property type="molecule type" value="Genomic_DNA"/>
</dbReference>
<dbReference type="Gene3D" id="3.30.560.10">
    <property type="entry name" value="Glucose Oxidase, domain 3"/>
    <property type="match status" value="1"/>
</dbReference>
<dbReference type="GO" id="GO:0016614">
    <property type="term" value="F:oxidoreductase activity, acting on CH-OH group of donors"/>
    <property type="evidence" value="ECO:0007669"/>
    <property type="project" value="InterPro"/>
</dbReference>
<dbReference type="PANTHER" id="PTHR11552">
    <property type="entry name" value="GLUCOSE-METHANOL-CHOLINE GMC OXIDOREDUCTASE"/>
    <property type="match status" value="1"/>
</dbReference>
<reference evidence="8 9" key="1">
    <citation type="submission" date="2017-07" db="EMBL/GenBank/DDBJ databases">
        <title>Genome sequence of the Sordaria macrospora wild type strain R19027.</title>
        <authorList>
            <person name="Nowrousian M."/>
            <person name="Teichert I."/>
            <person name="Kueck U."/>
        </authorList>
    </citation>
    <scope>NUCLEOTIDE SEQUENCE [LARGE SCALE GENOMIC DNA]</scope>
    <source>
        <strain evidence="8 9">R19027</strain>
        <tissue evidence="8">Mycelium</tissue>
    </source>
</reference>
<evidence type="ECO:0000259" key="6">
    <source>
        <dbReference type="PROSITE" id="PS00623"/>
    </source>
</evidence>
<dbReference type="Pfam" id="PF00732">
    <property type="entry name" value="GMC_oxred_N"/>
    <property type="match status" value="1"/>
</dbReference>
<sequence length="623" mass="66580">MGLSTLLYWAGLSVGAWASGAPRPNGSKIYDYIIVGGGTAGNALATRLSQGLPEAKILVIEAGPAALDEDAINVPGLKGGNLGGKYDWNFPTVPQAALNNRTTVVNRGKVLGGSSAINLLSWNRAAAVEYDQWEKVGNPGWNWKSMSTAMLKAENYTGGPPGSGTKGPVHASVSRYVPEHQKFFVPTMVGSLSIPDNNNSLQGNPIGVMIQPSSINPTNYVRSYSANAYLPKAGPNLEILTDTFVAKVNLEKQTRASSTYQATGVTLANGTVIRASQEVILSAGAIQTPNLLERSGIGRSSVLRAANITQLIDLPGVGENYNDHLRLQLVYQLKPQYRSSDLLKYNSTAAAEELAKWRAGIPSIMDDKAGAYVFANWEQATGNKSKAARLVALARSVAANLTTTTTTTDKIGHAGLKTKLTLLTTPSVPQVEIIFSDGFAGGYLSPSDPLYSQVPKPHFFSLLVAIQHPLSTGSVHIDTSSPLHGNPVINPNFLSNKYDMAACIAGLKFARRIALSEPLRSVWVDEYSPGLDAVKMNDDEAWREYVVNTMQSIFHPTSTAAMLPRREGGVVNGKLRVYGTEGLRVVDASVFATQLGAHVQTAVYGVAERAAEMVIKESNGRRG</sequence>
<proteinExistence type="inferred from homology"/>
<feature type="active site" description="Proton donor" evidence="2">
    <location>
        <position position="555"/>
    </location>
</feature>